<evidence type="ECO:0000313" key="11">
    <source>
        <dbReference type="Proteomes" id="UP000008810"/>
    </source>
</evidence>
<dbReference type="GO" id="GO:0003677">
    <property type="term" value="F:DNA binding"/>
    <property type="evidence" value="ECO:0007669"/>
    <property type="project" value="InterPro"/>
</dbReference>
<dbReference type="EnsemblPlants" id="KQJ96966">
    <property type="protein sequence ID" value="KQJ96966"/>
    <property type="gene ID" value="BRADI_3g28000v3"/>
</dbReference>
<dbReference type="InParanoid" id="A0A0Q3FCJ4"/>
<evidence type="ECO:0000256" key="5">
    <source>
        <dbReference type="ARBA" id="ARBA00023242"/>
    </source>
</evidence>
<feature type="region of interest" description="Disordered" evidence="7">
    <location>
        <begin position="23"/>
        <end position="61"/>
    </location>
</feature>
<keyword evidence="2 6" id="KW-0678">Repressor</keyword>
<dbReference type="EMBL" id="CM000882">
    <property type="protein sequence ID" value="KQJ96966.1"/>
    <property type="molecule type" value="Genomic_DNA"/>
</dbReference>
<feature type="compositionally biased region" description="Polar residues" evidence="7">
    <location>
        <begin position="140"/>
        <end position="149"/>
    </location>
</feature>
<dbReference type="GO" id="GO:0045892">
    <property type="term" value="P:negative regulation of DNA-templated transcription"/>
    <property type="evidence" value="ECO:0007669"/>
    <property type="project" value="UniProtKB-UniRule"/>
</dbReference>
<name>A0A0Q3FCJ4_BRADI</name>
<keyword evidence="11" id="KW-1185">Reference proteome</keyword>
<evidence type="ECO:0000256" key="1">
    <source>
        <dbReference type="ARBA" id="ARBA00004123"/>
    </source>
</evidence>
<dbReference type="STRING" id="15368.A0A0Q3FCJ4"/>
<organism evidence="9">
    <name type="scientific">Brachypodium distachyon</name>
    <name type="common">Purple false brome</name>
    <name type="synonym">Trachynia distachya</name>
    <dbReference type="NCBI Taxonomy" id="15368"/>
    <lineage>
        <taxon>Eukaryota</taxon>
        <taxon>Viridiplantae</taxon>
        <taxon>Streptophyta</taxon>
        <taxon>Embryophyta</taxon>
        <taxon>Tracheophyta</taxon>
        <taxon>Spermatophyta</taxon>
        <taxon>Magnoliopsida</taxon>
        <taxon>Liliopsida</taxon>
        <taxon>Poales</taxon>
        <taxon>Poaceae</taxon>
        <taxon>BOP clade</taxon>
        <taxon>Pooideae</taxon>
        <taxon>Stipodae</taxon>
        <taxon>Brachypodieae</taxon>
        <taxon>Brachypodium</taxon>
    </lineage>
</organism>
<dbReference type="Pfam" id="PF13724">
    <property type="entry name" value="DNA_binding_2"/>
    <property type="match status" value="1"/>
</dbReference>
<keyword evidence="3 6" id="KW-0805">Transcription regulation</keyword>
<dbReference type="NCBIfam" id="TIGR01568">
    <property type="entry name" value="A_thal_3678"/>
    <property type="match status" value="1"/>
</dbReference>
<dbReference type="InterPro" id="IPR038933">
    <property type="entry name" value="Ovate"/>
</dbReference>
<evidence type="ECO:0000256" key="6">
    <source>
        <dbReference type="RuleBase" id="RU367028"/>
    </source>
</evidence>
<accession>A0A0Q3FCJ4</accession>
<dbReference type="AlphaFoldDB" id="A0A0Q3FCJ4"/>
<evidence type="ECO:0000313" key="10">
    <source>
        <dbReference type="EnsemblPlants" id="KQJ96966"/>
    </source>
</evidence>
<feature type="region of interest" description="Disordered" evidence="7">
    <location>
        <begin position="128"/>
        <end position="149"/>
    </location>
</feature>
<keyword evidence="5 6" id="KW-0539">Nucleus</keyword>
<dbReference type="PANTHER" id="PTHR33057">
    <property type="entry name" value="TRANSCRIPTION REPRESSOR OFP7-RELATED"/>
    <property type="match status" value="1"/>
</dbReference>
<evidence type="ECO:0000256" key="4">
    <source>
        <dbReference type="ARBA" id="ARBA00023163"/>
    </source>
</evidence>
<dbReference type="Proteomes" id="UP000008810">
    <property type="component" value="Chromosome 3"/>
</dbReference>
<dbReference type="GO" id="GO:0005634">
    <property type="term" value="C:nucleus"/>
    <property type="evidence" value="ECO:0007669"/>
    <property type="project" value="UniProtKB-SubCell"/>
</dbReference>
<dbReference type="ExpressionAtlas" id="A0A0Q3FCJ4">
    <property type="expression patterns" value="baseline"/>
</dbReference>
<feature type="domain" description="OVATE" evidence="8">
    <location>
        <begin position="161"/>
        <end position="220"/>
    </location>
</feature>
<dbReference type="Gramene" id="KQJ96966">
    <property type="protein sequence ID" value="KQJ96966"/>
    <property type="gene ID" value="BRADI_3g28000v3"/>
</dbReference>
<reference evidence="9" key="2">
    <citation type="submission" date="2017-06" db="EMBL/GenBank/DDBJ databases">
        <title>WGS assembly of Brachypodium distachyon.</title>
        <authorList>
            <consortium name="The International Brachypodium Initiative"/>
            <person name="Lucas S."/>
            <person name="Harmon-Smith M."/>
            <person name="Lail K."/>
            <person name="Tice H."/>
            <person name="Grimwood J."/>
            <person name="Bruce D."/>
            <person name="Barry K."/>
            <person name="Shu S."/>
            <person name="Lindquist E."/>
            <person name="Wang M."/>
            <person name="Pitluck S."/>
            <person name="Vogel J.P."/>
            <person name="Garvin D.F."/>
            <person name="Mockler T.C."/>
            <person name="Schmutz J."/>
            <person name="Rokhsar D."/>
            <person name="Bevan M.W."/>
        </authorList>
    </citation>
    <scope>NUCLEOTIDE SEQUENCE</scope>
    <source>
        <strain evidence="9">Bd21</strain>
    </source>
</reference>
<evidence type="ECO:0000256" key="3">
    <source>
        <dbReference type="ARBA" id="ARBA00023015"/>
    </source>
</evidence>
<protein>
    <recommendedName>
        <fullName evidence="6">Transcription repressor</fullName>
    </recommendedName>
    <alternativeName>
        <fullName evidence="6">Ovate family protein</fullName>
    </alternativeName>
</protein>
<evidence type="ECO:0000256" key="2">
    <source>
        <dbReference type="ARBA" id="ARBA00022491"/>
    </source>
</evidence>
<evidence type="ECO:0000259" key="8">
    <source>
        <dbReference type="PROSITE" id="PS51754"/>
    </source>
</evidence>
<dbReference type="OrthoDB" id="1928390at2759"/>
<reference evidence="10" key="3">
    <citation type="submission" date="2018-08" db="UniProtKB">
        <authorList>
            <consortium name="EnsemblPlants"/>
        </authorList>
    </citation>
    <scope>IDENTIFICATION</scope>
    <source>
        <strain evidence="10">cv. Bd21</strain>
    </source>
</reference>
<proteinExistence type="predicted"/>
<dbReference type="FunCoup" id="A0A0Q3FCJ4">
    <property type="interactions" value="29"/>
</dbReference>
<reference evidence="9 10" key="1">
    <citation type="journal article" date="2010" name="Nature">
        <title>Genome sequencing and analysis of the model grass Brachypodium distachyon.</title>
        <authorList>
            <consortium name="International Brachypodium Initiative"/>
        </authorList>
    </citation>
    <scope>NUCLEOTIDE SEQUENCE [LARGE SCALE GENOMIC DNA]</scope>
    <source>
        <strain evidence="9 10">Bd21</strain>
    </source>
</reference>
<dbReference type="InterPro" id="IPR006458">
    <property type="entry name" value="Ovate_C"/>
</dbReference>
<sequence length="228" mass="26204">MSNHRKFRLSHLMPNSWFYKITEMKRPRPPSQSTAAATRSSKRPSNHYCHRATTPKPLPLSQHQSYYTDLQEKEVFPEKLHLSPLHLNPKATDIQFPKDHHHQSPTPASTGARCVHRTTITRSVACPSSPRLRSRKLHDQSSSCRVSTGHQRSSAARSFAVLIASRNPSRDFRESMVEMIIENDLRAPNDLEGLLECYLSLNSREYHRVIKEVFEAIWLQIADDSIEV</sequence>
<feature type="compositionally biased region" description="Basic residues" evidence="7">
    <location>
        <begin position="40"/>
        <end position="50"/>
    </location>
</feature>
<evidence type="ECO:0000313" key="9">
    <source>
        <dbReference type="EMBL" id="KQJ96966.1"/>
    </source>
</evidence>
<dbReference type="InterPro" id="IPR025830">
    <property type="entry name" value="DNA_bnd_dom_ovate"/>
</dbReference>
<evidence type="ECO:0000256" key="7">
    <source>
        <dbReference type="SAM" id="MobiDB-lite"/>
    </source>
</evidence>
<comment type="function">
    <text evidence="6">Transcriptional repressor that regulates multiple aspects of plant growth and development.</text>
</comment>
<dbReference type="PROSITE" id="PS51754">
    <property type="entry name" value="OVATE"/>
    <property type="match status" value="1"/>
</dbReference>
<comment type="subcellular location">
    <subcellularLocation>
        <location evidence="1 6">Nucleus</location>
    </subcellularLocation>
</comment>
<gene>
    <name evidence="9" type="ORF">BRADI_3g28000v3</name>
</gene>
<dbReference type="PANTHER" id="PTHR33057:SF200">
    <property type="entry name" value="TRANSCRIPTION REPRESSOR"/>
    <property type="match status" value="1"/>
</dbReference>
<keyword evidence="4 6" id="KW-0804">Transcription</keyword>
<dbReference type="Pfam" id="PF04844">
    <property type="entry name" value="Ovate"/>
    <property type="match status" value="1"/>
</dbReference>